<keyword evidence="2" id="KW-1185">Reference proteome</keyword>
<evidence type="ECO:0000313" key="2">
    <source>
        <dbReference type="Proteomes" id="UP001055811"/>
    </source>
</evidence>
<organism evidence="1 2">
    <name type="scientific">Cichorium intybus</name>
    <name type="common">Chicory</name>
    <dbReference type="NCBI Taxonomy" id="13427"/>
    <lineage>
        <taxon>Eukaryota</taxon>
        <taxon>Viridiplantae</taxon>
        <taxon>Streptophyta</taxon>
        <taxon>Embryophyta</taxon>
        <taxon>Tracheophyta</taxon>
        <taxon>Spermatophyta</taxon>
        <taxon>Magnoliopsida</taxon>
        <taxon>eudicotyledons</taxon>
        <taxon>Gunneridae</taxon>
        <taxon>Pentapetalae</taxon>
        <taxon>asterids</taxon>
        <taxon>campanulids</taxon>
        <taxon>Asterales</taxon>
        <taxon>Asteraceae</taxon>
        <taxon>Cichorioideae</taxon>
        <taxon>Cichorieae</taxon>
        <taxon>Cichoriinae</taxon>
        <taxon>Cichorium</taxon>
    </lineage>
</organism>
<evidence type="ECO:0000313" key="1">
    <source>
        <dbReference type="EMBL" id="KAI3707804.1"/>
    </source>
</evidence>
<sequence length="136" mass="15364">MDEEGSFCQYDSTRTSIFALAPLPLLRTAFRRIAATVSALQTDIAFIVNSTHWATLTELAREGDQEAKLVGDQIVVTEKANNGGEKKIKLSIGSSTKKIIKARDLFLMRWTLSILKYKKQKTLDELIKRRKNVSDF</sequence>
<protein>
    <submittedName>
        <fullName evidence="1">Uncharacterized protein</fullName>
    </submittedName>
</protein>
<reference evidence="2" key="1">
    <citation type="journal article" date="2022" name="Mol. Ecol. Resour.">
        <title>The genomes of chicory, endive, great burdock and yacon provide insights into Asteraceae palaeo-polyploidization history and plant inulin production.</title>
        <authorList>
            <person name="Fan W."/>
            <person name="Wang S."/>
            <person name="Wang H."/>
            <person name="Wang A."/>
            <person name="Jiang F."/>
            <person name="Liu H."/>
            <person name="Zhao H."/>
            <person name="Xu D."/>
            <person name="Zhang Y."/>
        </authorList>
    </citation>
    <scope>NUCLEOTIDE SEQUENCE [LARGE SCALE GENOMIC DNA]</scope>
    <source>
        <strain evidence="2">cv. Punajuju</strain>
    </source>
</reference>
<comment type="caution">
    <text evidence="1">The sequence shown here is derived from an EMBL/GenBank/DDBJ whole genome shotgun (WGS) entry which is preliminary data.</text>
</comment>
<reference evidence="1 2" key="2">
    <citation type="journal article" date="2022" name="Mol. Ecol. Resour.">
        <title>The genomes of chicory, endive, great burdock and yacon provide insights into Asteraceae paleo-polyploidization history and plant inulin production.</title>
        <authorList>
            <person name="Fan W."/>
            <person name="Wang S."/>
            <person name="Wang H."/>
            <person name="Wang A."/>
            <person name="Jiang F."/>
            <person name="Liu H."/>
            <person name="Zhao H."/>
            <person name="Xu D."/>
            <person name="Zhang Y."/>
        </authorList>
    </citation>
    <scope>NUCLEOTIDE SEQUENCE [LARGE SCALE GENOMIC DNA]</scope>
    <source>
        <strain evidence="2">cv. Punajuju</strain>
        <tissue evidence="1">Leaves</tissue>
    </source>
</reference>
<gene>
    <name evidence="1" type="ORF">L2E82_36646</name>
</gene>
<proteinExistence type="predicted"/>
<dbReference type="EMBL" id="CM042015">
    <property type="protein sequence ID" value="KAI3707804.1"/>
    <property type="molecule type" value="Genomic_DNA"/>
</dbReference>
<name>A0ACB9AC45_CICIN</name>
<accession>A0ACB9AC45</accession>
<dbReference type="Proteomes" id="UP001055811">
    <property type="component" value="Linkage Group LG07"/>
</dbReference>